<evidence type="ECO:0008006" key="4">
    <source>
        <dbReference type="Google" id="ProtNLM"/>
    </source>
</evidence>
<dbReference type="Proteomes" id="UP000192333">
    <property type="component" value="Chromosome I"/>
</dbReference>
<keyword evidence="1" id="KW-1133">Transmembrane helix</keyword>
<keyword evidence="3" id="KW-1185">Reference proteome</keyword>
<accession>A0A1W2H6V7</accession>
<feature type="transmembrane region" description="Helical" evidence="1">
    <location>
        <begin position="248"/>
        <end position="267"/>
    </location>
</feature>
<feature type="transmembrane region" description="Helical" evidence="1">
    <location>
        <begin position="21"/>
        <end position="52"/>
    </location>
</feature>
<dbReference type="EMBL" id="LT838813">
    <property type="protein sequence ID" value="SMD44621.1"/>
    <property type="molecule type" value="Genomic_DNA"/>
</dbReference>
<keyword evidence="1" id="KW-0472">Membrane</keyword>
<dbReference type="STRING" id="758820.SAMN00777080_3246"/>
<dbReference type="AlphaFoldDB" id="A0A1W2H6V7"/>
<organism evidence="2 3">
    <name type="scientific">Aquiflexum balticum DSM 16537</name>
    <dbReference type="NCBI Taxonomy" id="758820"/>
    <lineage>
        <taxon>Bacteria</taxon>
        <taxon>Pseudomonadati</taxon>
        <taxon>Bacteroidota</taxon>
        <taxon>Cytophagia</taxon>
        <taxon>Cytophagales</taxon>
        <taxon>Cyclobacteriaceae</taxon>
        <taxon>Aquiflexum</taxon>
    </lineage>
</organism>
<feature type="transmembrane region" description="Helical" evidence="1">
    <location>
        <begin position="95"/>
        <end position="114"/>
    </location>
</feature>
<evidence type="ECO:0000256" key="1">
    <source>
        <dbReference type="SAM" id="Phobius"/>
    </source>
</evidence>
<gene>
    <name evidence="2" type="ORF">SAMN00777080_3246</name>
</gene>
<feature type="transmembrane region" description="Helical" evidence="1">
    <location>
        <begin position="185"/>
        <end position="204"/>
    </location>
</feature>
<dbReference type="RefSeq" id="WP_084121416.1">
    <property type="nucleotide sequence ID" value="NZ_LT838813.1"/>
</dbReference>
<feature type="transmembrane region" description="Helical" evidence="1">
    <location>
        <begin position="120"/>
        <end position="138"/>
    </location>
</feature>
<name>A0A1W2H6V7_9BACT</name>
<feature type="transmembrane region" description="Helical" evidence="1">
    <location>
        <begin position="64"/>
        <end position="83"/>
    </location>
</feature>
<dbReference type="PROSITE" id="PS51257">
    <property type="entry name" value="PROKAR_LIPOPROTEIN"/>
    <property type="match status" value="1"/>
</dbReference>
<evidence type="ECO:0000313" key="2">
    <source>
        <dbReference type="EMBL" id="SMD44621.1"/>
    </source>
</evidence>
<feature type="transmembrane region" description="Helical" evidence="1">
    <location>
        <begin position="216"/>
        <end position="241"/>
    </location>
</feature>
<reference evidence="3" key="1">
    <citation type="submission" date="2017-04" db="EMBL/GenBank/DDBJ databases">
        <authorList>
            <person name="Varghese N."/>
            <person name="Submissions S."/>
        </authorList>
    </citation>
    <scope>NUCLEOTIDE SEQUENCE [LARGE SCALE GENOMIC DNA]</scope>
    <source>
        <strain evidence="3">DSM 16537</strain>
    </source>
</reference>
<dbReference type="OrthoDB" id="834927at2"/>
<sequence length="412" mass="48473">MEQIKSIIFYSKINRFFEHSIILFISVSLFASCFFFVDKAFFLIFSFLFLYIVFYNKNFGNSKILIKVLLIWTLINILSIGFNRTTFSLITFSGYVLRISIGFFLVNLWNGHFWEKFEKLIFSLTFIALIIFPFNLLFPSFFHDLKIVFQPFTHEVFLQKDAQKDFWYSFFYTHSGRDDWRNSGFMWEPGAFAMSSVIMIIYNWSKSGFFFTKRILLYILAIITTVSTAGYISLIFLLFAVSLNKKRLIFLFSIIGLLLIFNTNFIYSEFLIPKIEEYIEETNSEIYHDQKITDRLEANRLSYLLINIVKTIDYPLGFGVVEDKKSYVSSIKIVGVGGVSDILYKWGPLGLATFLWTIFYWIRGNLFPKYGLFQHIFIFFALLIMFISNPIESNLVASLLFFTSFIPKNIKH</sequence>
<protein>
    <recommendedName>
        <fullName evidence="4">O-antigen ligase like membrane protein</fullName>
    </recommendedName>
</protein>
<proteinExistence type="predicted"/>
<feature type="transmembrane region" description="Helical" evidence="1">
    <location>
        <begin position="346"/>
        <end position="363"/>
    </location>
</feature>
<evidence type="ECO:0000313" key="3">
    <source>
        <dbReference type="Proteomes" id="UP000192333"/>
    </source>
</evidence>
<keyword evidence="1" id="KW-0812">Transmembrane</keyword>